<evidence type="ECO:0000313" key="2">
    <source>
        <dbReference type="Proteomes" id="UP000054815"/>
    </source>
</evidence>
<gene>
    <name evidence="1" type="ORF">T4E_243</name>
</gene>
<dbReference type="Proteomes" id="UP000054815">
    <property type="component" value="Unassembled WGS sequence"/>
</dbReference>
<proteinExistence type="predicted"/>
<reference evidence="1 2" key="1">
    <citation type="submission" date="2015-01" db="EMBL/GenBank/DDBJ databases">
        <title>Evolution of Trichinella species and genotypes.</title>
        <authorList>
            <person name="Korhonen P.K."/>
            <person name="Edoardo P."/>
            <person name="Giuseppe L.R."/>
            <person name="Gasser R.B."/>
        </authorList>
    </citation>
    <scope>NUCLEOTIDE SEQUENCE [LARGE SCALE GENOMIC DNA]</scope>
    <source>
        <strain evidence="1">ISS141</strain>
    </source>
</reference>
<comment type="caution">
    <text evidence="1">The sequence shown here is derived from an EMBL/GenBank/DDBJ whole genome shotgun (WGS) entry which is preliminary data.</text>
</comment>
<dbReference type="AlphaFoldDB" id="A0A0V0XS38"/>
<organism evidence="1 2">
    <name type="scientific">Trichinella pseudospiralis</name>
    <name type="common">Parasitic roundworm</name>
    <dbReference type="NCBI Taxonomy" id="6337"/>
    <lineage>
        <taxon>Eukaryota</taxon>
        <taxon>Metazoa</taxon>
        <taxon>Ecdysozoa</taxon>
        <taxon>Nematoda</taxon>
        <taxon>Enoplea</taxon>
        <taxon>Dorylaimia</taxon>
        <taxon>Trichinellida</taxon>
        <taxon>Trichinellidae</taxon>
        <taxon>Trichinella</taxon>
    </lineage>
</organism>
<dbReference type="EMBL" id="JYDU01000157">
    <property type="protein sequence ID" value="KRX90750.1"/>
    <property type="molecule type" value="Genomic_DNA"/>
</dbReference>
<accession>A0A0V0XS38</accession>
<sequence length="192" mass="21816">MLLVLTSTLKVKAKNDTRLERPWKTNRLQISPDFIVQLILQISLLNDAQVNLSLQISATQQEQHYNVEAERRRSWLPLSSSEYKRIANMRFYWRRARRLPIFPPPPGRSLYYCLLPSLFGTFSFENARVCDSTQHNGSTCCPLSIKQCQSLQCIVSFHAVPKGRLNGAQPEKWSPSIAIQIASGKAPSLLSS</sequence>
<evidence type="ECO:0000313" key="1">
    <source>
        <dbReference type="EMBL" id="KRX90750.1"/>
    </source>
</evidence>
<name>A0A0V0XS38_TRIPS</name>
<protein>
    <submittedName>
        <fullName evidence="1">Uncharacterized protein</fullName>
    </submittedName>
</protein>